<evidence type="ECO:0000256" key="2">
    <source>
        <dbReference type="ARBA" id="ARBA00022649"/>
    </source>
</evidence>
<dbReference type="Gene3D" id="3.40.50.1010">
    <property type="entry name" value="5'-nuclease"/>
    <property type="match status" value="1"/>
</dbReference>
<evidence type="ECO:0000256" key="7">
    <source>
        <dbReference type="ARBA" id="ARBA00038093"/>
    </source>
</evidence>
<proteinExistence type="inferred from homology"/>
<name>F8E939_FLESM</name>
<evidence type="ECO:0000313" key="10">
    <source>
        <dbReference type="Proteomes" id="UP000006621"/>
    </source>
</evidence>
<evidence type="ECO:0000256" key="1">
    <source>
        <dbReference type="ARBA" id="ARBA00001946"/>
    </source>
</evidence>
<comment type="cofactor">
    <cofactor evidence="1">
        <name>Mg(2+)</name>
        <dbReference type="ChEBI" id="CHEBI:18420"/>
    </cofactor>
</comment>
<dbReference type="eggNOG" id="COG1487">
    <property type="taxonomic scope" value="Bacteria"/>
</dbReference>
<keyword evidence="3" id="KW-0540">Nuclease</keyword>
<keyword evidence="10" id="KW-1185">Reference proteome</keyword>
<comment type="similarity">
    <text evidence="7">Belongs to the PINc/VapC protein family.</text>
</comment>
<gene>
    <name evidence="9" type="ordered locus">Flexsi_1591</name>
</gene>
<dbReference type="Proteomes" id="UP000006621">
    <property type="component" value="Chromosome"/>
</dbReference>
<evidence type="ECO:0000256" key="3">
    <source>
        <dbReference type="ARBA" id="ARBA00022722"/>
    </source>
</evidence>
<dbReference type="InterPro" id="IPR050556">
    <property type="entry name" value="Type_II_TA_system_RNase"/>
</dbReference>
<sequence length="133" mass="15272">MSYLFDTNICIYIIKNKYKQIAKKMQEAGLEKICISAITVAELEYGISKSSKKDENRIALLEFLIPFTVLNFDQNDARKYGQIRYNLQKAGTPIGNMDLLIGSQALARDMTLITNNEKEFSRIQGLKIENWIK</sequence>
<dbReference type="RefSeq" id="WP_013886721.1">
    <property type="nucleotide sequence ID" value="NC_015672.1"/>
</dbReference>
<keyword evidence="5" id="KW-0378">Hydrolase</keyword>
<organism evidence="9 10">
    <name type="scientific">Flexistipes sinusarabici (strain ATCC 49648 / DSM 4947 / MAS 10)</name>
    <dbReference type="NCBI Taxonomy" id="717231"/>
    <lineage>
        <taxon>Bacteria</taxon>
        <taxon>Pseudomonadati</taxon>
        <taxon>Deferribacterota</taxon>
        <taxon>Deferribacteres</taxon>
        <taxon>Deferribacterales</taxon>
        <taxon>Flexistipitaceae</taxon>
        <taxon>Flexistipes</taxon>
    </lineage>
</organism>
<dbReference type="InterPro" id="IPR002716">
    <property type="entry name" value="PIN_dom"/>
</dbReference>
<protein>
    <submittedName>
        <fullName evidence="9">PilT protein domain protein</fullName>
    </submittedName>
</protein>
<dbReference type="SUPFAM" id="SSF88723">
    <property type="entry name" value="PIN domain-like"/>
    <property type="match status" value="1"/>
</dbReference>
<dbReference type="STRING" id="717231.Flexsi_1591"/>
<dbReference type="HOGENOM" id="CLU_118482_5_3_0"/>
<evidence type="ECO:0000256" key="6">
    <source>
        <dbReference type="ARBA" id="ARBA00022842"/>
    </source>
</evidence>
<dbReference type="PANTHER" id="PTHR33653:SF1">
    <property type="entry name" value="RIBONUCLEASE VAPC2"/>
    <property type="match status" value="1"/>
</dbReference>
<dbReference type="Pfam" id="PF01850">
    <property type="entry name" value="PIN"/>
    <property type="match status" value="1"/>
</dbReference>
<keyword evidence="4" id="KW-0479">Metal-binding</keyword>
<dbReference type="InterPro" id="IPR029060">
    <property type="entry name" value="PIN-like_dom_sf"/>
</dbReference>
<keyword evidence="6" id="KW-0460">Magnesium</keyword>
<dbReference type="GO" id="GO:0016787">
    <property type="term" value="F:hydrolase activity"/>
    <property type="evidence" value="ECO:0007669"/>
    <property type="project" value="UniProtKB-KW"/>
</dbReference>
<keyword evidence="2" id="KW-1277">Toxin-antitoxin system</keyword>
<dbReference type="PANTHER" id="PTHR33653">
    <property type="entry name" value="RIBONUCLEASE VAPC2"/>
    <property type="match status" value="1"/>
</dbReference>
<evidence type="ECO:0000256" key="4">
    <source>
        <dbReference type="ARBA" id="ARBA00022723"/>
    </source>
</evidence>
<evidence type="ECO:0000259" key="8">
    <source>
        <dbReference type="Pfam" id="PF01850"/>
    </source>
</evidence>
<dbReference type="GO" id="GO:0004518">
    <property type="term" value="F:nuclease activity"/>
    <property type="evidence" value="ECO:0007669"/>
    <property type="project" value="UniProtKB-KW"/>
</dbReference>
<dbReference type="CDD" id="cd09881">
    <property type="entry name" value="PIN_VapC4-5_FitB-like"/>
    <property type="match status" value="1"/>
</dbReference>
<dbReference type="KEGG" id="fsi:Flexsi_1591"/>
<reference evidence="10" key="2">
    <citation type="submission" date="2011-06" db="EMBL/GenBank/DDBJ databases">
        <title>The complete genome of Flexistipes sinusarabici DSM 4947.</title>
        <authorList>
            <person name="Lucas S."/>
            <person name="Han J."/>
            <person name="Lapidus A."/>
            <person name="Bruce D."/>
            <person name="Goodwin L."/>
            <person name="Pitluck S."/>
            <person name="Peters L."/>
            <person name="Kyrpides N."/>
            <person name="Mavromatis K."/>
            <person name="Ivanova N."/>
            <person name="Mikhailova N."/>
            <person name="Chertkov O."/>
            <person name="Detter J.C."/>
            <person name="Tapia R."/>
            <person name="Han C."/>
            <person name="Land M."/>
            <person name="Hauser L."/>
            <person name="Markowitz V."/>
            <person name="Cheng J.-F."/>
            <person name="Hugenholtz P."/>
            <person name="Woyke T."/>
            <person name="Wu D."/>
            <person name="Spring S."/>
            <person name="Schroeder M."/>
            <person name="Brambilla E."/>
            <person name="Klenk H.-P."/>
            <person name="Eisen J.A."/>
        </authorList>
    </citation>
    <scope>NUCLEOTIDE SEQUENCE [LARGE SCALE GENOMIC DNA]</scope>
    <source>
        <strain evidence="10">DSM 4947 / MAS 10</strain>
    </source>
</reference>
<evidence type="ECO:0000256" key="5">
    <source>
        <dbReference type="ARBA" id="ARBA00022801"/>
    </source>
</evidence>
<feature type="domain" description="PIN" evidence="8">
    <location>
        <begin position="3"/>
        <end position="124"/>
    </location>
</feature>
<accession>F8E939</accession>
<dbReference type="OrthoDB" id="9796690at2"/>
<evidence type="ECO:0000313" key="9">
    <source>
        <dbReference type="EMBL" id="AEI15241.1"/>
    </source>
</evidence>
<dbReference type="GO" id="GO:0046872">
    <property type="term" value="F:metal ion binding"/>
    <property type="evidence" value="ECO:0007669"/>
    <property type="project" value="UniProtKB-KW"/>
</dbReference>
<dbReference type="AlphaFoldDB" id="F8E939"/>
<reference evidence="9 10" key="1">
    <citation type="journal article" date="2011" name="Stand. Genomic Sci.">
        <title>Genome sequence of the moderately thermophilic halophile Flexistipes sinusarabici strain (MAS10).</title>
        <authorList>
            <person name="Lapidus A."/>
            <person name="Chertkov O."/>
            <person name="Nolan M."/>
            <person name="Lucas S."/>
            <person name="Hammon N."/>
            <person name="Deshpande S."/>
            <person name="Cheng J.F."/>
            <person name="Tapia R."/>
            <person name="Han C."/>
            <person name="Goodwin L."/>
            <person name="Pitluck S."/>
            <person name="Liolios K."/>
            <person name="Pagani I."/>
            <person name="Ivanova N."/>
            <person name="Huntemann M."/>
            <person name="Mavromatis K."/>
            <person name="Mikhailova N."/>
            <person name="Pati A."/>
            <person name="Chen A."/>
            <person name="Palaniappan K."/>
            <person name="Land M."/>
            <person name="Hauser L."/>
            <person name="Brambilla E.M."/>
            <person name="Rohde M."/>
            <person name="Abt B."/>
            <person name="Spring S."/>
            <person name="Goker M."/>
            <person name="Bristow J."/>
            <person name="Eisen J.A."/>
            <person name="Markowitz V."/>
            <person name="Hugenholtz P."/>
            <person name="Kyrpides N.C."/>
            <person name="Klenk H.P."/>
            <person name="Woyke T."/>
        </authorList>
    </citation>
    <scope>NUCLEOTIDE SEQUENCE [LARGE SCALE GENOMIC DNA]</scope>
    <source>
        <strain evidence="10">DSM 4947 / MAS 10</strain>
    </source>
</reference>
<dbReference type="EMBL" id="CP002858">
    <property type="protein sequence ID" value="AEI15241.1"/>
    <property type="molecule type" value="Genomic_DNA"/>
</dbReference>